<keyword evidence="2" id="KW-1185">Reference proteome</keyword>
<protein>
    <recommendedName>
        <fullName evidence="3">DUF3575 domain-containing protein</fullName>
    </recommendedName>
</protein>
<reference evidence="1 2" key="1">
    <citation type="submission" date="2020-03" db="EMBL/GenBank/DDBJ databases">
        <title>Tamlana sp. nov, isolated from XXX.</title>
        <authorList>
            <person name="Cao W.R."/>
        </authorList>
    </citation>
    <scope>NUCLEOTIDE SEQUENCE [LARGE SCALE GENOMIC DNA]</scope>
    <source>
        <strain evidence="1 2">HST1-43</strain>
    </source>
</reference>
<comment type="caution">
    <text evidence="1">The sequence shown here is derived from an EMBL/GenBank/DDBJ whole genome shotgun (WGS) entry which is preliminary data.</text>
</comment>
<name>A0ABX1DCX9_9FLAO</name>
<evidence type="ECO:0008006" key="3">
    <source>
        <dbReference type="Google" id="ProtNLM"/>
    </source>
</evidence>
<dbReference type="EMBL" id="JAAVJS010000009">
    <property type="protein sequence ID" value="NJX15514.1"/>
    <property type="molecule type" value="Genomic_DNA"/>
</dbReference>
<gene>
    <name evidence="1" type="ORF">HC176_08420</name>
</gene>
<evidence type="ECO:0000313" key="2">
    <source>
        <dbReference type="Proteomes" id="UP000760545"/>
    </source>
</evidence>
<dbReference type="Proteomes" id="UP000760545">
    <property type="component" value="Unassembled WGS sequence"/>
</dbReference>
<proteinExistence type="predicted"/>
<organism evidence="1 2">
    <name type="scientific">Tamlana crocina</name>
    <dbReference type="NCBI Taxonomy" id="393006"/>
    <lineage>
        <taxon>Bacteria</taxon>
        <taxon>Pseudomonadati</taxon>
        <taxon>Bacteroidota</taxon>
        <taxon>Flavobacteriia</taxon>
        <taxon>Flavobacteriales</taxon>
        <taxon>Flavobacteriaceae</taxon>
        <taxon>Tamlana</taxon>
    </lineage>
</organism>
<accession>A0ABX1DCX9</accession>
<sequence length="204" mass="24132">MLKNTLLVLFFTTCNILNTQYTKEEIKKHPCIIGSTAFVLMNFVPDDESPNFAQLNIGYRISTKDVVSLELKQWRYFEPLGIPWGPSKTDPNENFLGYIREKGFAIAYQRFLWKGLYTAVHVMSAWQDFINQNDKKIDSGFQIFNTYRIGYHFNFFKKRFFIEPSLAITHRPYHTEMPIGFKQQDDKWSKFFFAEPGLHFGFNF</sequence>
<evidence type="ECO:0000313" key="1">
    <source>
        <dbReference type="EMBL" id="NJX15514.1"/>
    </source>
</evidence>